<feature type="compositionally biased region" description="Polar residues" evidence="1">
    <location>
        <begin position="723"/>
        <end position="736"/>
    </location>
</feature>
<feature type="region of interest" description="Disordered" evidence="1">
    <location>
        <begin position="1196"/>
        <end position="1225"/>
    </location>
</feature>
<dbReference type="STRING" id="71717.A0A4Y7SVH4"/>
<dbReference type="EMBL" id="QPFP01000053">
    <property type="protein sequence ID" value="TEB25863.1"/>
    <property type="molecule type" value="Genomic_DNA"/>
</dbReference>
<sequence>MKGANLEPTSLEWDRREAPNSPDISCVIETLLDTLWTSAAWSGRKDNGPVGHHQILARGTVDASVMRQVCYIEACEVGIFTSSISVHMASPRDCVYPQANILPEAQKLTFGHAELQGAARDVINIRSGTGPINLTLCRSSSTKAIPTGCDHNTESSTANIRVSPTIPNVPKRSVWKRLGRFMSLLWPRRWKRGRRPTVSNAPESPTNGKRPHPRTGDGADAIVPGDVTATPGEFALSFAQDPESAPPNPTIGQTYVLAMLPSGKGAAIWKPAPVAPNIGPKGILLGDLGKYDPEGGFKRILNIWDDEQALRQLGASPLPSRDISTNPEDIPRGDTIVRGASCKKLSYSDPGAREAHSFEFQCFASTGAVLAATSSAELEELVDDTDLREWLIHNYEFLYECASQRRRGIETLYLITASIKSDTWALGAFQEINPGGNNEMRLTAVPSRQGELQRYEWSCTAAARARVGSSGQAGLKNQTLFVRGFKIRFSEAFQGRMRIQLHQHNRHSTDNHPPFDDNQNSSHSGCRDHYTGRAPPSCQTAGASDSIRSPSLSNSFSLGGGPKGVESDHSHLGRQSQNLGHLSGWTAPGKAQIQVFPSSAQDTYHPSDLINAHLLEMSNAEVAFCHDDEWRSQVKDTDMTSDITVKALATVRLGIEIRNGVASLAKATVWGTNCTNVTGLGDPTCHNSLDDALAMQKSSNDGLVSYSSATAMNLRQSTDHASLKGSYTTHTTANSMNRDEVVSTPNHTRAGSTIESPKVVDTTIGCGQSLGRNDALSSLTHLGALRRGWLFGPFIQEVKTYVNLPSSFHAIKRATGWRDPLFLWKSKLPALDENSPGVWGAAEVPTRPSVFGVLWDMVGIQAKEAEEHQVSGLLIGELLRLSFMTKPQRMLNLSGRCKHIAAGKRMSGTRVTVGCNTHGYCMGPRYKFAGGLDIIHKATLAQGKAAIPTLYLTSSSPIAVGDARDWPTMLPARIGSSRLLKNDIPISSDLLSAFGTALGTLAAMAGPRQTIQRRLSLIQEHSAMPLEAAATAFRLNRPDKALEWLEQGRCLVWSQQSQLRTPLDELEGHDQRLAKRVDSVSKQLQCAQSSVRQIFFSAEDEAENRLHLAREWDVLLTQVRTIPGFEAFLRPPQCLALVQHLPSSGPVVVINVHGSRCDAMALLDGVEEPLHIPLPNFTSLKADCYRSTLRSVRLRHYRGTRQPNDSENTQINGSRAAGSYQNRTRENRPVCEDSLRGVFAGLWHYVVKPVLIALGYTKGDRVAHEALPRIWWCPTGTLSFLPLHAAGVYMGLEEEGTVDYAVSSYTPTVTALVQRVRNDFPVDEQGSGLFLTCQPAVQGCNPIPGTAREVDLIHSQAMANGVRSLKVEGSGVSAEQCLEYMNKYSSIHLACHAFQNAKDPLQSAFRFQDGKLTLDMIMQRNIKNADFAFLSACQTSAGEESLSDEAVHLAAGMLAAGYRRVVATMWEIGDNQAGEVANEFYQYIFSRKQAGTTSTRFDGTLSAHALHYATQQLRHRLDGSDESLLAWASYVHFGY</sequence>
<feature type="domain" description="CHAT" evidence="2">
    <location>
        <begin position="1242"/>
        <end position="1534"/>
    </location>
</feature>
<feature type="region of interest" description="Disordered" evidence="1">
    <location>
        <begin position="723"/>
        <end position="755"/>
    </location>
</feature>
<keyword evidence="4" id="KW-1185">Reference proteome</keyword>
<protein>
    <recommendedName>
        <fullName evidence="2">CHAT domain-containing protein</fullName>
    </recommendedName>
</protein>
<dbReference type="Proteomes" id="UP000298030">
    <property type="component" value="Unassembled WGS sequence"/>
</dbReference>
<reference evidence="3 4" key="1">
    <citation type="journal article" date="2019" name="Nat. Ecol. Evol.">
        <title>Megaphylogeny resolves global patterns of mushroom evolution.</title>
        <authorList>
            <person name="Varga T."/>
            <person name="Krizsan K."/>
            <person name="Foldi C."/>
            <person name="Dima B."/>
            <person name="Sanchez-Garcia M."/>
            <person name="Sanchez-Ramirez S."/>
            <person name="Szollosi G.J."/>
            <person name="Szarkandi J.G."/>
            <person name="Papp V."/>
            <person name="Albert L."/>
            <person name="Andreopoulos W."/>
            <person name="Angelini C."/>
            <person name="Antonin V."/>
            <person name="Barry K.W."/>
            <person name="Bougher N.L."/>
            <person name="Buchanan P."/>
            <person name="Buyck B."/>
            <person name="Bense V."/>
            <person name="Catcheside P."/>
            <person name="Chovatia M."/>
            <person name="Cooper J."/>
            <person name="Damon W."/>
            <person name="Desjardin D."/>
            <person name="Finy P."/>
            <person name="Geml J."/>
            <person name="Haridas S."/>
            <person name="Hughes K."/>
            <person name="Justo A."/>
            <person name="Karasinski D."/>
            <person name="Kautmanova I."/>
            <person name="Kiss B."/>
            <person name="Kocsube S."/>
            <person name="Kotiranta H."/>
            <person name="LaButti K.M."/>
            <person name="Lechner B.E."/>
            <person name="Liimatainen K."/>
            <person name="Lipzen A."/>
            <person name="Lukacs Z."/>
            <person name="Mihaltcheva S."/>
            <person name="Morgado L.N."/>
            <person name="Niskanen T."/>
            <person name="Noordeloos M.E."/>
            <person name="Ohm R.A."/>
            <person name="Ortiz-Santana B."/>
            <person name="Ovrebo C."/>
            <person name="Racz N."/>
            <person name="Riley R."/>
            <person name="Savchenko A."/>
            <person name="Shiryaev A."/>
            <person name="Soop K."/>
            <person name="Spirin V."/>
            <person name="Szebenyi C."/>
            <person name="Tomsovsky M."/>
            <person name="Tulloss R.E."/>
            <person name="Uehling J."/>
            <person name="Grigoriev I.V."/>
            <person name="Vagvolgyi C."/>
            <person name="Papp T."/>
            <person name="Martin F.M."/>
            <person name="Miettinen O."/>
            <person name="Hibbett D.S."/>
            <person name="Nagy L.G."/>
        </authorList>
    </citation>
    <scope>NUCLEOTIDE SEQUENCE [LARGE SCALE GENOMIC DNA]</scope>
    <source>
        <strain evidence="3 4">FP101781</strain>
    </source>
</reference>
<feature type="compositionally biased region" description="Polar residues" evidence="1">
    <location>
        <begin position="743"/>
        <end position="755"/>
    </location>
</feature>
<dbReference type="InterPro" id="IPR024983">
    <property type="entry name" value="CHAT_dom"/>
</dbReference>
<organism evidence="3 4">
    <name type="scientific">Coprinellus micaceus</name>
    <name type="common">Glistening ink-cap mushroom</name>
    <name type="synonym">Coprinus micaceus</name>
    <dbReference type="NCBI Taxonomy" id="71717"/>
    <lineage>
        <taxon>Eukaryota</taxon>
        <taxon>Fungi</taxon>
        <taxon>Dikarya</taxon>
        <taxon>Basidiomycota</taxon>
        <taxon>Agaricomycotina</taxon>
        <taxon>Agaricomycetes</taxon>
        <taxon>Agaricomycetidae</taxon>
        <taxon>Agaricales</taxon>
        <taxon>Agaricineae</taxon>
        <taxon>Psathyrellaceae</taxon>
        <taxon>Coprinellus</taxon>
    </lineage>
</organism>
<feature type="compositionally biased region" description="Polar residues" evidence="1">
    <location>
        <begin position="537"/>
        <end position="557"/>
    </location>
</feature>
<evidence type="ECO:0000313" key="4">
    <source>
        <dbReference type="Proteomes" id="UP000298030"/>
    </source>
</evidence>
<feature type="region of interest" description="Disordered" evidence="1">
    <location>
        <begin position="194"/>
        <end position="222"/>
    </location>
</feature>
<comment type="caution">
    <text evidence="3">The sequence shown here is derived from an EMBL/GenBank/DDBJ whole genome shotgun (WGS) entry which is preliminary data.</text>
</comment>
<name>A0A4Y7SVH4_COPMI</name>
<proteinExistence type="predicted"/>
<gene>
    <name evidence="3" type="ORF">FA13DRAFT_1777263</name>
</gene>
<feature type="region of interest" description="Disordered" evidence="1">
    <location>
        <begin position="505"/>
        <end position="584"/>
    </location>
</feature>
<evidence type="ECO:0000256" key="1">
    <source>
        <dbReference type="SAM" id="MobiDB-lite"/>
    </source>
</evidence>
<dbReference type="OrthoDB" id="9991317at2759"/>
<dbReference type="Pfam" id="PF12770">
    <property type="entry name" value="CHAT"/>
    <property type="match status" value="1"/>
</dbReference>
<accession>A0A4Y7SVH4</accession>
<evidence type="ECO:0000259" key="2">
    <source>
        <dbReference type="Pfam" id="PF12770"/>
    </source>
</evidence>
<feature type="compositionally biased region" description="Polar residues" evidence="1">
    <location>
        <begin position="197"/>
        <end position="207"/>
    </location>
</feature>
<evidence type="ECO:0000313" key="3">
    <source>
        <dbReference type="EMBL" id="TEB25863.1"/>
    </source>
</evidence>
<feature type="compositionally biased region" description="Polar residues" evidence="1">
    <location>
        <begin position="1201"/>
        <end position="1213"/>
    </location>
</feature>